<protein>
    <submittedName>
        <fullName evidence="9">ABC transporter permease subunit</fullName>
    </submittedName>
</protein>
<feature type="transmembrane region" description="Helical" evidence="7">
    <location>
        <begin position="162"/>
        <end position="185"/>
    </location>
</feature>
<feature type="transmembrane region" description="Helical" evidence="7">
    <location>
        <begin position="81"/>
        <end position="102"/>
    </location>
</feature>
<keyword evidence="5 7" id="KW-1133">Transmembrane helix</keyword>
<dbReference type="InterPro" id="IPR051393">
    <property type="entry name" value="ABC_transporter_permease"/>
</dbReference>
<dbReference type="InterPro" id="IPR035906">
    <property type="entry name" value="MetI-like_sf"/>
</dbReference>
<feature type="transmembrane region" description="Helical" evidence="7">
    <location>
        <begin position="114"/>
        <end position="134"/>
    </location>
</feature>
<evidence type="ECO:0000256" key="5">
    <source>
        <dbReference type="ARBA" id="ARBA00022989"/>
    </source>
</evidence>
<keyword evidence="10" id="KW-1185">Reference proteome</keyword>
<dbReference type="PROSITE" id="PS50928">
    <property type="entry name" value="ABC_TM1"/>
    <property type="match status" value="1"/>
</dbReference>
<dbReference type="PANTHER" id="PTHR30193:SF37">
    <property type="entry name" value="INNER MEMBRANE ABC TRANSPORTER PERMEASE PROTEIN YCJO"/>
    <property type="match status" value="1"/>
</dbReference>
<keyword evidence="6 7" id="KW-0472">Membrane</keyword>
<comment type="similarity">
    <text evidence="7">Belongs to the binding-protein-dependent transport system permease family.</text>
</comment>
<feature type="transmembrane region" description="Helical" evidence="7">
    <location>
        <begin position="271"/>
        <end position="293"/>
    </location>
</feature>
<evidence type="ECO:0000256" key="4">
    <source>
        <dbReference type="ARBA" id="ARBA00022692"/>
    </source>
</evidence>
<evidence type="ECO:0000256" key="3">
    <source>
        <dbReference type="ARBA" id="ARBA00022475"/>
    </source>
</evidence>
<comment type="caution">
    <text evidence="9">The sequence shown here is derived from an EMBL/GenBank/DDBJ whole genome shotgun (WGS) entry which is preliminary data.</text>
</comment>
<dbReference type="Pfam" id="PF00528">
    <property type="entry name" value="BPD_transp_1"/>
    <property type="match status" value="1"/>
</dbReference>
<keyword evidence="3" id="KW-1003">Cell membrane</keyword>
<evidence type="ECO:0000313" key="9">
    <source>
        <dbReference type="EMBL" id="NOU94654.1"/>
    </source>
</evidence>
<dbReference type="Gene3D" id="1.10.3720.10">
    <property type="entry name" value="MetI-like"/>
    <property type="match status" value="1"/>
</dbReference>
<comment type="subcellular location">
    <subcellularLocation>
        <location evidence="1 7">Cell membrane</location>
        <topology evidence="1 7">Multi-pass membrane protein</topology>
    </subcellularLocation>
</comment>
<evidence type="ECO:0000256" key="6">
    <source>
        <dbReference type="ARBA" id="ARBA00023136"/>
    </source>
</evidence>
<feature type="transmembrane region" description="Helical" evidence="7">
    <location>
        <begin position="214"/>
        <end position="233"/>
    </location>
</feature>
<keyword evidence="2 7" id="KW-0813">Transport</keyword>
<feature type="transmembrane region" description="Helical" evidence="7">
    <location>
        <begin position="20"/>
        <end position="41"/>
    </location>
</feature>
<gene>
    <name evidence="9" type="ORF">GC093_15705</name>
</gene>
<organism evidence="9 10">
    <name type="scientific">Paenibacillus foliorum</name>
    <dbReference type="NCBI Taxonomy" id="2654974"/>
    <lineage>
        <taxon>Bacteria</taxon>
        <taxon>Bacillati</taxon>
        <taxon>Bacillota</taxon>
        <taxon>Bacilli</taxon>
        <taxon>Bacillales</taxon>
        <taxon>Paenibacillaceae</taxon>
        <taxon>Paenibacillus</taxon>
    </lineage>
</organism>
<dbReference type="AlphaFoldDB" id="A0A972GPV2"/>
<feature type="domain" description="ABC transmembrane type-1" evidence="8">
    <location>
        <begin position="77"/>
        <end position="289"/>
    </location>
</feature>
<name>A0A972GPV2_9BACL</name>
<proteinExistence type="inferred from homology"/>
<dbReference type="InterPro" id="IPR000515">
    <property type="entry name" value="MetI-like"/>
</dbReference>
<accession>A0A972GPV2</accession>
<evidence type="ECO:0000256" key="1">
    <source>
        <dbReference type="ARBA" id="ARBA00004651"/>
    </source>
</evidence>
<dbReference type="SUPFAM" id="SSF161098">
    <property type="entry name" value="MetI-like"/>
    <property type="match status" value="1"/>
</dbReference>
<dbReference type="Proteomes" id="UP000641588">
    <property type="component" value="Unassembled WGS sequence"/>
</dbReference>
<evidence type="ECO:0000259" key="8">
    <source>
        <dbReference type="PROSITE" id="PS50928"/>
    </source>
</evidence>
<dbReference type="GO" id="GO:0005886">
    <property type="term" value="C:plasma membrane"/>
    <property type="evidence" value="ECO:0007669"/>
    <property type="project" value="UniProtKB-SubCell"/>
</dbReference>
<dbReference type="CDD" id="cd06261">
    <property type="entry name" value="TM_PBP2"/>
    <property type="match status" value="1"/>
</dbReference>
<dbReference type="GO" id="GO:0055085">
    <property type="term" value="P:transmembrane transport"/>
    <property type="evidence" value="ECO:0007669"/>
    <property type="project" value="InterPro"/>
</dbReference>
<keyword evidence="4 7" id="KW-0812">Transmembrane</keyword>
<reference evidence="9" key="1">
    <citation type="submission" date="2019-10" db="EMBL/GenBank/DDBJ databases">
        <title>Description of Paenibacillus glebae sp. nov.</title>
        <authorList>
            <person name="Carlier A."/>
            <person name="Qi S."/>
        </authorList>
    </citation>
    <scope>NUCLEOTIDE SEQUENCE</scope>
    <source>
        <strain evidence="9">LMG 31456</strain>
    </source>
</reference>
<evidence type="ECO:0000256" key="2">
    <source>
        <dbReference type="ARBA" id="ARBA00022448"/>
    </source>
</evidence>
<sequence>MKRQGWLLAKGTVNWKENAFAYALLLPSLIFLALFTFYPTLKSIYLSFYSSSFEASTFVGFEQYASVLQDEVFIKVIKNNLLLAVGTVPTSIFLAFYMAIWVNNKLKGNGLLRAAFFYPTIIPMIAIANVWLFIYTPDYGLLDKFLGVFGIEGPKWLGSPDWVMIAMMMMVIWKEAGYFMIFYLAGLQSLPREVYEAAKIEGASPFLTFRKITFPLMMPTTSFVFIIAVTNSFKLVDHLYIMTKGGPDNASNLLLYHIYETAFSFWDMGKASVLTVILLVILLTVSIFNYAYLDKKIHY</sequence>
<dbReference type="EMBL" id="WHOD01000062">
    <property type="protein sequence ID" value="NOU94654.1"/>
    <property type="molecule type" value="Genomic_DNA"/>
</dbReference>
<evidence type="ECO:0000256" key="7">
    <source>
        <dbReference type="RuleBase" id="RU363032"/>
    </source>
</evidence>
<dbReference type="PANTHER" id="PTHR30193">
    <property type="entry name" value="ABC TRANSPORTER PERMEASE PROTEIN"/>
    <property type="match status" value="1"/>
</dbReference>
<evidence type="ECO:0000313" key="10">
    <source>
        <dbReference type="Proteomes" id="UP000641588"/>
    </source>
</evidence>